<dbReference type="RefSeq" id="WP_243569417.1">
    <property type="nucleotide sequence ID" value="NZ_BAAARD010000004.1"/>
</dbReference>
<dbReference type="Proteomes" id="UP000831304">
    <property type="component" value="Chromosome"/>
</dbReference>
<gene>
    <name evidence="2" type="ORF">MTP13_02125</name>
</gene>
<evidence type="ECO:0000256" key="1">
    <source>
        <dbReference type="SAM" id="MobiDB-lite"/>
    </source>
</evidence>
<evidence type="ECO:0008006" key="4">
    <source>
        <dbReference type="Google" id="ProtNLM"/>
    </source>
</evidence>
<proteinExistence type="predicted"/>
<feature type="region of interest" description="Disordered" evidence="1">
    <location>
        <begin position="158"/>
        <end position="179"/>
    </location>
</feature>
<organism evidence="2 3">
    <name type="scientific">Agromyces soli</name>
    <dbReference type="NCBI Taxonomy" id="659012"/>
    <lineage>
        <taxon>Bacteria</taxon>
        <taxon>Bacillati</taxon>
        <taxon>Actinomycetota</taxon>
        <taxon>Actinomycetes</taxon>
        <taxon>Micrococcales</taxon>
        <taxon>Microbacteriaceae</taxon>
        <taxon>Agromyces</taxon>
    </lineage>
</organism>
<keyword evidence="3" id="KW-1185">Reference proteome</keyword>
<evidence type="ECO:0000313" key="2">
    <source>
        <dbReference type="EMBL" id="UOE26600.1"/>
    </source>
</evidence>
<sequence length="179" mass="18880">MTGLTDVTLDDDGDLTATATLPGDRVVAVLSEPEEGTTAELGAMRALVERALAPLAEAHLLAADARAAEELAVEDGETVEVALEGVIVLPDAKLVLMYDAPGQGVTVFCALDEQLAVAEVELDEDDEEFEYEYELEGDGEGVESRSFATMDELLDHLSRAEASERGAADADAENGDRPA</sequence>
<reference evidence="2 3" key="1">
    <citation type="submission" date="2022-03" db="EMBL/GenBank/DDBJ databases">
        <title>Agromyces sp. isolated from the gut of P. brevitarsis seulensis larvae.</title>
        <authorList>
            <person name="Won M."/>
            <person name="Kwon S.-W."/>
        </authorList>
    </citation>
    <scope>NUCLEOTIDE SEQUENCE [LARGE SCALE GENOMIC DNA]</scope>
    <source>
        <strain evidence="2 3">KACC 16215</strain>
    </source>
</reference>
<dbReference type="EMBL" id="CP094533">
    <property type="protein sequence ID" value="UOE26600.1"/>
    <property type="molecule type" value="Genomic_DNA"/>
</dbReference>
<accession>A0ABY4AUB6</accession>
<protein>
    <recommendedName>
        <fullName evidence="4">DUF3710 domain-containing protein</fullName>
    </recommendedName>
</protein>
<evidence type="ECO:0000313" key="3">
    <source>
        <dbReference type="Proteomes" id="UP000831304"/>
    </source>
</evidence>
<name>A0ABY4AUB6_9MICO</name>